<evidence type="ECO:0000313" key="1">
    <source>
        <dbReference type="EMBL" id="EXC08240.1"/>
    </source>
</evidence>
<keyword evidence="2" id="KW-1185">Reference proteome</keyword>
<proteinExistence type="predicted"/>
<organism evidence="1 2">
    <name type="scientific">Morus notabilis</name>
    <dbReference type="NCBI Taxonomy" id="981085"/>
    <lineage>
        <taxon>Eukaryota</taxon>
        <taxon>Viridiplantae</taxon>
        <taxon>Streptophyta</taxon>
        <taxon>Embryophyta</taxon>
        <taxon>Tracheophyta</taxon>
        <taxon>Spermatophyta</taxon>
        <taxon>Magnoliopsida</taxon>
        <taxon>eudicotyledons</taxon>
        <taxon>Gunneridae</taxon>
        <taxon>Pentapetalae</taxon>
        <taxon>rosids</taxon>
        <taxon>fabids</taxon>
        <taxon>Rosales</taxon>
        <taxon>Moraceae</taxon>
        <taxon>Moreae</taxon>
        <taxon>Morus</taxon>
    </lineage>
</organism>
<dbReference type="EMBL" id="KE345595">
    <property type="protein sequence ID" value="EXC08240.1"/>
    <property type="molecule type" value="Genomic_DNA"/>
</dbReference>
<sequence length="130" mass="14335">MVNGPVPLRVVSIPDNAYGVWICLGLCLSFYRICCSNYDNPSSSFTSPLGTSRFLSHSVGVCQPLEQFQHYGKPAFTPIPYLRDPLYSRTLILPSAGPLFNLHAKATKPPRKGDAHFDPITLTLALSRPE</sequence>
<accession>W9RTA0</accession>
<evidence type="ECO:0000313" key="2">
    <source>
        <dbReference type="Proteomes" id="UP000030645"/>
    </source>
</evidence>
<gene>
    <name evidence="1" type="ORF">L484_012696</name>
</gene>
<dbReference type="AlphaFoldDB" id="W9RTA0"/>
<reference evidence="2" key="1">
    <citation type="submission" date="2013-01" db="EMBL/GenBank/DDBJ databases">
        <title>Draft Genome Sequence of a Mulberry Tree, Morus notabilis C.K. Schneid.</title>
        <authorList>
            <person name="He N."/>
            <person name="Zhao S."/>
        </authorList>
    </citation>
    <scope>NUCLEOTIDE SEQUENCE</scope>
</reference>
<dbReference type="Proteomes" id="UP000030645">
    <property type="component" value="Unassembled WGS sequence"/>
</dbReference>
<protein>
    <submittedName>
        <fullName evidence="1">Uncharacterized protein</fullName>
    </submittedName>
</protein>
<name>W9RTA0_9ROSA</name>